<feature type="compositionally biased region" description="Basic and acidic residues" evidence="2">
    <location>
        <begin position="635"/>
        <end position="651"/>
    </location>
</feature>
<keyword evidence="4" id="KW-1185">Reference proteome</keyword>
<proteinExistence type="predicted"/>
<organism evidence="3 4">
    <name type="scientific">Lymnaea stagnalis</name>
    <name type="common">Great pond snail</name>
    <name type="synonym">Helix stagnalis</name>
    <dbReference type="NCBI Taxonomy" id="6523"/>
    <lineage>
        <taxon>Eukaryota</taxon>
        <taxon>Metazoa</taxon>
        <taxon>Spiralia</taxon>
        <taxon>Lophotrochozoa</taxon>
        <taxon>Mollusca</taxon>
        <taxon>Gastropoda</taxon>
        <taxon>Heterobranchia</taxon>
        <taxon>Euthyneura</taxon>
        <taxon>Panpulmonata</taxon>
        <taxon>Hygrophila</taxon>
        <taxon>Lymnaeoidea</taxon>
        <taxon>Lymnaeidae</taxon>
        <taxon>Lymnaea</taxon>
    </lineage>
</organism>
<evidence type="ECO:0000313" key="3">
    <source>
        <dbReference type="EMBL" id="CAL1535536.1"/>
    </source>
</evidence>
<feature type="coiled-coil region" evidence="1">
    <location>
        <begin position="807"/>
        <end position="868"/>
    </location>
</feature>
<dbReference type="InterPro" id="IPR031476">
    <property type="entry name" value="DUF4686"/>
</dbReference>
<gene>
    <name evidence="3" type="ORF">GSLYS_00009496001</name>
</gene>
<evidence type="ECO:0000256" key="2">
    <source>
        <dbReference type="SAM" id="MobiDB-lite"/>
    </source>
</evidence>
<comment type="caution">
    <text evidence="3">The sequence shown here is derived from an EMBL/GenBank/DDBJ whole genome shotgun (WGS) entry which is preliminary data.</text>
</comment>
<dbReference type="PANTHER" id="PTHR34479:SF1">
    <property type="entry name" value="COILED-COIL DOMAIN-CONTAINING PROTEIN 30"/>
    <property type="match status" value="1"/>
</dbReference>
<feature type="region of interest" description="Disordered" evidence="2">
    <location>
        <begin position="635"/>
        <end position="654"/>
    </location>
</feature>
<dbReference type="Proteomes" id="UP001497497">
    <property type="component" value="Unassembled WGS sequence"/>
</dbReference>
<feature type="region of interest" description="Disordered" evidence="2">
    <location>
        <begin position="1036"/>
        <end position="1072"/>
    </location>
</feature>
<reference evidence="3 4" key="1">
    <citation type="submission" date="2024-04" db="EMBL/GenBank/DDBJ databases">
        <authorList>
            <consortium name="Genoscope - CEA"/>
            <person name="William W."/>
        </authorList>
    </citation>
    <scope>NUCLEOTIDE SEQUENCE [LARGE SCALE GENOMIC DNA]</scope>
</reference>
<dbReference type="Pfam" id="PF15742">
    <property type="entry name" value="DUF4686"/>
    <property type="match status" value="1"/>
</dbReference>
<dbReference type="AlphaFoldDB" id="A0AAV2HTU9"/>
<dbReference type="InterPro" id="IPR052825">
    <property type="entry name" value="CCD-Prefoldin_beta-like"/>
</dbReference>
<evidence type="ECO:0000256" key="1">
    <source>
        <dbReference type="SAM" id="Coils"/>
    </source>
</evidence>
<dbReference type="EMBL" id="CAXITT010000204">
    <property type="protein sequence ID" value="CAL1535536.1"/>
    <property type="molecule type" value="Genomic_DNA"/>
</dbReference>
<dbReference type="SUPFAM" id="SSF57997">
    <property type="entry name" value="Tropomyosin"/>
    <property type="match status" value="2"/>
</dbReference>
<accession>A0AAV2HTU9</accession>
<dbReference type="PANTHER" id="PTHR34479">
    <property type="entry name" value="COILED-COIL DOMAIN-CONTAINING PROTEIN 30"/>
    <property type="match status" value="1"/>
</dbReference>
<protein>
    <submittedName>
        <fullName evidence="3">Uncharacterized protein</fullName>
    </submittedName>
</protein>
<feature type="coiled-coil region" evidence="1">
    <location>
        <begin position="247"/>
        <end position="309"/>
    </location>
</feature>
<feature type="coiled-coil region" evidence="1">
    <location>
        <begin position="933"/>
        <end position="988"/>
    </location>
</feature>
<name>A0AAV2HTU9_LYMST</name>
<feature type="coiled-coil region" evidence="1">
    <location>
        <begin position="2"/>
        <end position="220"/>
    </location>
</feature>
<evidence type="ECO:0000313" key="4">
    <source>
        <dbReference type="Proteomes" id="UP001497497"/>
    </source>
</evidence>
<sequence>MLAEERRLKNQMKVEINRLELDLQEKTTLADKFANEKFQRLELETQVTCLRDVEERFKTISKDLEKEQSEKRALEVLADELKRKIAAMVSQEALQAVKEECNKERQLHAQMEKRVKDLEHSLKDTEISRDSANELLENERQLSLSLEKTVKELQAVTVQQTSAEELTRLKDELNKERAALKDLEESEADVQLLCVELEKQRTLNEQLVRKVEELESADKESSSSTMKAALDELDRERKARAKDDAKILDMEQLLDDQRIDNDAMEQKIIALEQRVVALEDELFATQDELQALQDDHDKVVKELEVSRAEVMSLDTVDGNQKLAGGVTPEFSRDKHLENSPSISTAKLNEAYNDLNTVKTKLFHTQEEYESAKIELESSRQDLSLLKQSLDMSNKHLEKSENELRALRKELAETQGSLEFTQNQLKNKQSKLESLARDRDQLQSELDAISDAQQENLSAVPFFEKERQEHLDKIATLEKLTRQLELDNREMARKLTDAMNKCEILEGQLDREKFRSSDKHLQSRRYTEQLEQDLDAANSQIRQLREELQQHQTKVFKAESDTLGLSAKFESTIARLEQDNKDLQQRHRHDLDVANRRLETACSEARELRIQNRGLEEEVTQLRADVSRLKSTNEQLESHLQAEQKQRQELENRNSVIDSELTKTWSQVRSLMEKNAHLEAASRSYEQDINTQRNNIQKIEHSIGQKEATYEASTKAIVARAENAERKTRELQRELEEVTQKMLHIEGQLTHAEKGKVHMEDAKDRLVATRNQLEGEKLQRTLLDQTVADLKHEVAILKQREAKVHSENKELQHTIIELESRLNHLREFPQKDVDSAVSESGQRSLMDQIARLQREVKDLQHELYNVSERRDVDMKRYEERKLRTKSKLIKAREFYTNERTKYMEQMKGMDDDLRLTHATLSKELEWREKMDASYKEVIRDKRELITQLSELEESLRDTKRGLSISQGRVEYLEEENARLLDLVETLTQEKYNLDRLLKEKTLALSQADFPNGTSRENNQNTGWDMYDRLDQTVPIEPPANFRESETDDDMDDSQTKRFRRGSENDSGNITFVPRGKGKFPVYSQINEFKFSQGEFYDDGDEFEA</sequence>
<keyword evidence="1" id="KW-0175">Coiled coil</keyword>
<dbReference type="Gene3D" id="1.10.287.1490">
    <property type="match status" value="1"/>
</dbReference>